<dbReference type="SMART" id="SM00028">
    <property type="entry name" value="TPR"/>
    <property type="match status" value="2"/>
</dbReference>
<keyword evidence="1" id="KW-0802">TPR repeat</keyword>
<evidence type="ECO:0000313" key="4">
    <source>
        <dbReference type="Proteomes" id="UP000298714"/>
    </source>
</evidence>
<dbReference type="Pfam" id="PF13432">
    <property type="entry name" value="TPR_16"/>
    <property type="match status" value="1"/>
</dbReference>
<evidence type="ECO:0000256" key="2">
    <source>
        <dbReference type="SAM" id="SignalP"/>
    </source>
</evidence>
<reference evidence="4" key="1">
    <citation type="submission" date="2019-04" db="EMBL/GenBank/DDBJ databases">
        <title>Complete genome sequence of Sphingomonas sp. W1-2-3.</title>
        <authorList>
            <person name="Im W.T."/>
        </authorList>
    </citation>
    <scope>NUCLEOTIDE SEQUENCE [LARGE SCALE GENOMIC DNA]</scope>
    <source>
        <strain evidence="4">W1-2-3</strain>
    </source>
</reference>
<proteinExistence type="predicted"/>
<feature type="chain" id="PRO_5020431631" evidence="2">
    <location>
        <begin position="23"/>
        <end position="141"/>
    </location>
</feature>
<evidence type="ECO:0000313" key="3">
    <source>
        <dbReference type="EMBL" id="QCI80201.1"/>
    </source>
</evidence>
<dbReference type="Gene3D" id="1.25.40.10">
    <property type="entry name" value="Tetratricopeptide repeat domain"/>
    <property type="match status" value="1"/>
</dbReference>
<dbReference type="Proteomes" id="UP000298714">
    <property type="component" value="Chromosome"/>
</dbReference>
<dbReference type="PROSITE" id="PS50293">
    <property type="entry name" value="TPR_REGION"/>
    <property type="match status" value="1"/>
</dbReference>
<dbReference type="AlphaFoldDB" id="A0A4D7C529"/>
<dbReference type="EMBL" id="CP039704">
    <property type="protein sequence ID" value="QCI80201.1"/>
    <property type="molecule type" value="Genomic_DNA"/>
</dbReference>
<feature type="signal peptide" evidence="2">
    <location>
        <begin position="1"/>
        <end position="22"/>
    </location>
</feature>
<dbReference type="InterPro" id="IPR019734">
    <property type="entry name" value="TPR_rpt"/>
</dbReference>
<sequence length="141" mass="14758">MFTPSRLFLAAALIALPGLAQASASAINADSQRLTLDANAQLSARQSVAAADLYEAALAADPKNVAAYIGLGRVYESLGLPGKALSYYREALEVEPNNLDALEAQAAGLIGKGKLPQAQLNLDRIRKVCKSDCAAARRVSC</sequence>
<organism evidence="3 4">
    <name type="scientific">Hankyongella ginsenosidimutans</name>
    <dbReference type="NCBI Taxonomy" id="1763828"/>
    <lineage>
        <taxon>Bacteria</taxon>
        <taxon>Pseudomonadati</taxon>
        <taxon>Pseudomonadota</taxon>
        <taxon>Alphaproteobacteria</taxon>
        <taxon>Sphingomonadales</taxon>
        <taxon>Sphingomonadaceae</taxon>
        <taxon>Hankyongella</taxon>
    </lineage>
</organism>
<dbReference type="RefSeq" id="WP_222873065.1">
    <property type="nucleotide sequence ID" value="NZ_CP039704.1"/>
</dbReference>
<accession>A0A4D7C529</accession>
<gene>
    <name evidence="3" type="ORF">E6W36_13900</name>
</gene>
<protein>
    <submittedName>
        <fullName evidence="3">Tetratricopeptide repeat protein</fullName>
    </submittedName>
</protein>
<name>A0A4D7C529_9SPHN</name>
<feature type="repeat" description="TPR" evidence="1">
    <location>
        <begin position="65"/>
        <end position="98"/>
    </location>
</feature>
<dbReference type="PROSITE" id="PS50005">
    <property type="entry name" value="TPR"/>
    <property type="match status" value="1"/>
</dbReference>
<dbReference type="SUPFAM" id="SSF48452">
    <property type="entry name" value="TPR-like"/>
    <property type="match status" value="1"/>
</dbReference>
<evidence type="ECO:0000256" key="1">
    <source>
        <dbReference type="PROSITE-ProRule" id="PRU00339"/>
    </source>
</evidence>
<dbReference type="KEGG" id="hgn:E6W36_13900"/>
<keyword evidence="4" id="KW-1185">Reference proteome</keyword>
<dbReference type="InterPro" id="IPR011990">
    <property type="entry name" value="TPR-like_helical_dom_sf"/>
</dbReference>
<keyword evidence="2" id="KW-0732">Signal</keyword>